<dbReference type="InterPro" id="IPR059164">
    <property type="entry name" value="HAT_PRP39_C"/>
</dbReference>
<protein>
    <submittedName>
        <fullName evidence="8">Pre-mRNA-processing factor 39 (PRP39 homolog)</fullName>
    </submittedName>
</protein>
<dbReference type="SMART" id="SM00386">
    <property type="entry name" value="HAT"/>
    <property type="match status" value="5"/>
</dbReference>
<proteinExistence type="inferred from homology"/>
<dbReference type="Pfam" id="PF23241">
    <property type="entry name" value="HAT_PRP39_C"/>
    <property type="match status" value="1"/>
</dbReference>
<keyword evidence="3" id="KW-0677">Repeat</keyword>
<keyword evidence="5" id="KW-0539">Nucleus</keyword>
<gene>
    <name evidence="8" type="ORF">SCF082_LOCUS27218</name>
</gene>
<dbReference type="Gene3D" id="1.25.40.10">
    <property type="entry name" value="Tetratricopeptide repeat domain"/>
    <property type="match status" value="2"/>
</dbReference>
<dbReference type="Proteomes" id="UP001642464">
    <property type="component" value="Unassembled WGS sequence"/>
</dbReference>
<sequence>MAYPAQLFDGDCAMKDVAEEDRLAAIKRLEEEGEFGPDLPAVLRACGFTLPALPAFNEGPLATEEVVSLCSAIYENPRSFDDWLSLIKLVEKEGTENQKLELYETFLVEFPLCWGYWKRLADLQSRLSGISSGLNVYVKALNLAPACVDLWVHYCQAAAASSSPELADGQRQLFEKAIEAVGHDWRAFPLWDLYMSFEEKQREWKRVGSILQRAMVVPMEELTAVRIRLRSVVVGDTAPALEELCCESETQSLDMELCNPQALLPDDLFVHPEVPIVPPEVLSVLSVPDKKLEKLEKLELEEGEIEDEAESDPPETSAQAQEPSPPVIALPVKEPSHPMIATLPIQEEDVTPVVKTKVISDRALRFLQMREAIWKKTSEEALVLREFEGLLHRHYFHHKPLSLAQLDAWRRYLDFEESRTPRNWRRLQGLFERCLIVTNNYLEFWLRYASLLEQAEATSNPGAKPELACSLLRGACLSGRLARRPDALAAWAELEEECGRTLRSRIILDGALAGCGRGSADLALRRCGLELRQQDGDLAAALLESFAANADLSSRAILSRRHARLCEELGHPEKAYESLLAAWQAGCRQVGLLVELSSLTMRGHAEKKGEPGSAVAKCITLFEEALQCAEADGHKFGEVCELWSCYVDFLLAHGAPLAQLRTVQARARAFRSKACGQVPPESKKRSLRAKPPTSKQAKLQGYS</sequence>
<dbReference type="PANTHER" id="PTHR17204">
    <property type="entry name" value="PRE-MRNA PROCESSING PROTEIN PRP39-RELATED"/>
    <property type="match status" value="1"/>
</dbReference>
<keyword evidence="4" id="KW-0508">mRNA splicing</keyword>
<accession>A0ABP0MC24</accession>
<keyword evidence="9" id="KW-1185">Reference proteome</keyword>
<feature type="region of interest" description="Disordered" evidence="7">
    <location>
        <begin position="300"/>
        <end position="330"/>
    </location>
</feature>
<dbReference type="InterPro" id="IPR003107">
    <property type="entry name" value="HAT"/>
</dbReference>
<comment type="similarity">
    <text evidence="6">Belongs to the PRP39 family.</text>
</comment>
<feature type="region of interest" description="Disordered" evidence="7">
    <location>
        <begin position="675"/>
        <end position="703"/>
    </location>
</feature>
<dbReference type="InterPro" id="IPR011990">
    <property type="entry name" value="TPR-like_helical_dom_sf"/>
</dbReference>
<keyword evidence="2" id="KW-0507">mRNA processing</keyword>
<evidence type="ECO:0000256" key="3">
    <source>
        <dbReference type="ARBA" id="ARBA00022737"/>
    </source>
</evidence>
<evidence type="ECO:0000313" key="9">
    <source>
        <dbReference type="Proteomes" id="UP001642464"/>
    </source>
</evidence>
<comment type="subcellular location">
    <subcellularLocation>
        <location evidence="1">Nucleus</location>
    </subcellularLocation>
</comment>
<evidence type="ECO:0000256" key="2">
    <source>
        <dbReference type="ARBA" id="ARBA00022664"/>
    </source>
</evidence>
<dbReference type="EMBL" id="CAXAMM010020957">
    <property type="protein sequence ID" value="CAK9049006.1"/>
    <property type="molecule type" value="Genomic_DNA"/>
</dbReference>
<feature type="compositionally biased region" description="Acidic residues" evidence="7">
    <location>
        <begin position="301"/>
        <end position="313"/>
    </location>
</feature>
<evidence type="ECO:0000256" key="1">
    <source>
        <dbReference type="ARBA" id="ARBA00004123"/>
    </source>
</evidence>
<comment type="caution">
    <text evidence="8">The sequence shown here is derived from an EMBL/GenBank/DDBJ whole genome shotgun (WGS) entry which is preliminary data.</text>
</comment>
<evidence type="ECO:0000256" key="5">
    <source>
        <dbReference type="ARBA" id="ARBA00023242"/>
    </source>
</evidence>
<dbReference type="SUPFAM" id="SSF48452">
    <property type="entry name" value="TPR-like"/>
    <property type="match status" value="2"/>
</dbReference>
<dbReference type="PANTHER" id="PTHR17204:SF5">
    <property type="entry name" value="PRE-MRNA-PROCESSING FACTOR 39"/>
    <property type="match status" value="1"/>
</dbReference>
<evidence type="ECO:0000256" key="4">
    <source>
        <dbReference type="ARBA" id="ARBA00023187"/>
    </source>
</evidence>
<name>A0ABP0MC24_9DINO</name>
<evidence type="ECO:0000256" key="6">
    <source>
        <dbReference type="ARBA" id="ARBA00038019"/>
    </source>
</evidence>
<feature type="compositionally biased region" description="Polar residues" evidence="7">
    <location>
        <begin position="693"/>
        <end position="703"/>
    </location>
</feature>
<evidence type="ECO:0000256" key="7">
    <source>
        <dbReference type="SAM" id="MobiDB-lite"/>
    </source>
</evidence>
<dbReference type="Pfam" id="PF23240">
    <property type="entry name" value="HAT_PRP39_N"/>
    <property type="match status" value="1"/>
</dbReference>
<evidence type="ECO:0000313" key="8">
    <source>
        <dbReference type="EMBL" id="CAK9049006.1"/>
    </source>
</evidence>
<organism evidence="8 9">
    <name type="scientific">Durusdinium trenchii</name>
    <dbReference type="NCBI Taxonomy" id="1381693"/>
    <lineage>
        <taxon>Eukaryota</taxon>
        <taxon>Sar</taxon>
        <taxon>Alveolata</taxon>
        <taxon>Dinophyceae</taxon>
        <taxon>Suessiales</taxon>
        <taxon>Symbiodiniaceae</taxon>
        <taxon>Durusdinium</taxon>
    </lineage>
</organism>
<reference evidence="8 9" key="1">
    <citation type="submission" date="2024-02" db="EMBL/GenBank/DDBJ databases">
        <authorList>
            <person name="Chen Y."/>
            <person name="Shah S."/>
            <person name="Dougan E. K."/>
            <person name="Thang M."/>
            <person name="Chan C."/>
        </authorList>
    </citation>
    <scope>NUCLEOTIDE SEQUENCE [LARGE SCALE GENOMIC DNA]</scope>
</reference>